<keyword evidence="2" id="KW-1185">Reference proteome</keyword>
<organism evidence="1 2">
    <name type="scientific">Serpentinimonas maccroryi</name>
    <dbReference type="NCBI Taxonomy" id="1458426"/>
    <lineage>
        <taxon>Bacteria</taxon>
        <taxon>Pseudomonadati</taxon>
        <taxon>Pseudomonadota</taxon>
        <taxon>Betaproteobacteria</taxon>
        <taxon>Burkholderiales</taxon>
        <taxon>Comamonadaceae</taxon>
        <taxon>Serpentinimonas</taxon>
    </lineage>
</organism>
<proteinExistence type="predicted"/>
<dbReference type="AlphaFoldDB" id="A0A060NLS6"/>
<dbReference type="HOGENOM" id="CLU_000445_92_1_4"/>
<dbReference type="SUPFAM" id="SSF109604">
    <property type="entry name" value="HD-domain/PDEase-like"/>
    <property type="match status" value="1"/>
</dbReference>
<reference evidence="1 2" key="1">
    <citation type="journal article" date="2014" name="Nat. Commun.">
        <title>Physiological and genomic features of highly alkaliphilic hydrogen-utilizing Betaproteobacteria from a continental serpentinizing site.</title>
        <authorList>
            <person name="Suzuki S."/>
            <person name="Kuenen J.G."/>
            <person name="Schipper K."/>
            <person name="van der Velde S."/>
            <person name="Ishii S."/>
            <person name="Wu A."/>
            <person name="Sorokin D.Y."/>
            <person name="Tenney A."/>
            <person name="Meng X.Y."/>
            <person name="Morrill P.L."/>
            <person name="Kamagata Y."/>
            <person name="Muyzer G."/>
            <person name="Nealson K.H."/>
        </authorList>
    </citation>
    <scope>NUCLEOTIDE SEQUENCE [LARGE SCALE GENOMIC DNA]</scope>
    <source>
        <strain evidence="1 2">B1</strain>
    </source>
</reference>
<dbReference type="RefSeq" id="WP_045534838.1">
    <property type="nucleotide sequence ID" value="NZ_AP014569.1"/>
</dbReference>
<dbReference type="OrthoDB" id="9774747at2"/>
<dbReference type="Gene3D" id="1.10.3210.10">
    <property type="entry name" value="Hypothetical protein af1432"/>
    <property type="match status" value="1"/>
</dbReference>
<dbReference type="EMBL" id="AP014569">
    <property type="protein sequence ID" value="BAO82742.1"/>
    <property type="molecule type" value="Genomic_DNA"/>
</dbReference>
<protein>
    <submittedName>
        <fullName evidence="1">HD-GYP domain protein</fullName>
    </submittedName>
</protein>
<name>A0A060NLS6_9BURK</name>
<evidence type="ECO:0000313" key="2">
    <source>
        <dbReference type="Proteomes" id="UP000066014"/>
    </source>
</evidence>
<accession>A0A060NLS6</accession>
<sequence>MSFAAAPDPAYALMREWTLRWSDLESDLAHLLLQPRTHKDFCARLHALQVQAQELLQIDPDASLYWLLQLATSSSIGYSSSHALMCWALCRLVAPSLDCPAAKQDSLAHAALTMNIGMTQLQNTLAEQTIEPSAEQRAAIDTHAARGAQWLRELGVTDADWLHTVEQHHERSDELDTPTRLLQAADRYAAQISPRETRAGRCVTDSGRHAMLATDAGTGSGASAINAIGHALLRTVGICPPGSFVRLEDDTIAVVLRRTTQPGAPWVASVLDVAGSALAEPTLIDTRTDGCGIAAALVAQTVRVRLNHARLLHLSRMALAH</sequence>
<gene>
    <name evidence="1" type="ORF">SMCB_0514</name>
</gene>
<dbReference type="Proteomes" id="UP000066014">
    <property type="component" value="Chromosome"/>
</dbReference>
<evidence type="ECO:0000313" key="1">
    <source>
        <dbReference type="EMBL" id="BAO82742.1"/>
    </source>
</evidence>
<dbReference type="KEGG" id="cbab:SMCB_0514"/>
<dbReference type="STRING" id="1458426.SMCB_0514"/>